<dbReference type="EMBL" id="LVCJ01000017">
    <property type="protein sequence ID" value="OAL37053.1"/>
    <property type="molecule type" value="Genomic_DNA"/>
</dbReference>
<accession>A0A178D767</accession>
<keyword evidence="2" id="KW-1185">Reference proteome</keyword>
<sequence>MSAHFDSSHFQSELHDMAADVPYKIDVTQYESLVMFLQRLAHSYADMSHDESLEKGLHDLTTVVNTIATPGSSQPGGAVWSDPLVTSCIHQLRTEGHCLNLFVFLRQVHDDYVDLSFDSQLQTTMNNVAVQLEGVSLDEEYTVTGGFVSGHS</sequence>
<gene>
    <name evidence="1" type="ORF">AYO20_03530</name>
</gene>
<proteinExistence type="predicted"/>
<dbReference type="RefSeq" id="XP_022502065.1">
    <property type="nucleotide sequence ID" value="XM_022641832.1"/>
</dbReference>
<name>A0A178D767_9EURO</name>
<dbReference type="OrthoDB" id="4138072at2759"/>
<reference evidence="1 2" key="1">
    <citation type="submission" date="2016-03" db="EMBL/GenBank/DDBJ databases">
        <title>The draft genome sequence of Fonsecaea nubica causative agent of cutaneous subcutaneous infection in human host.</title>
        <authorList>
            <person name="Costa F."/>
            <person name="Sybren D.H."/>
            <person name="Raittz R.T."/>
            <person name="Weiss V.A."/>
            <person name="Leao A.C."/>
            <person name="Gomes R."/>
            <person name="De Souza E.M."/>
            <person name="Pedrosa F.O."/>
            <person name="Steffens M.B."/>
            <person name="Bombassaro A."/>
            <person name="Tadra-Sfeir M.Z."/>
            <person name="Moreno L.F."/>
            <person name="Najafzadeh M.J."/>
            <person name="Felipe M.S."/>
            <person name="Teixeira M."/>
            <person name="Sun J."/>
            <person name="Xi L."/>
            <person name="Castro M.A."/>
            <person name="Vicente V.A."/>
        </authorList>
    </citation>
    <scope>NUCLEOTIDE SEQUENCE [LARGE SCALE GENOMIC DNA]</scope>
    <source>
        <strain evidence="1 2">CBS 269.64</strain>
    </source>
</reference>
<evidence type="ECO:0000313" key="2">
    <source>
        <dbReference type="Proteomes" id="UP000185904"/>
    </source>
</evidence>
<protein>
    <submittedName>
        <fullName evidence="1">Uncharacterized protein</fullName>
    </submittedName>
</protein>
<evidence type="ECO:0000313" key="1">
    <source>
        <dbReference type="EMBL" id="OAL37053.1"/>
    </source>
</evidence>
<comment type="caution">
    <text evidence="1">The sequence shown here is derived from an EMBL/GenBank/DDBJ whole genome shotgun (WGS) entry which is preliminary data.</text>
</comment>
<dbReference type="AlphaFoldDB" id="A0A178D767"/>
<dbReference type="Proteomes" id="UP000185904">
    <property type="component" value="Unassembled WGS sequence"/>
</dbReference>
<dbReference type="GeneID" id="34586951"/>
<organism evidence="1 2">
    <name type="scientific">Fonsecaea nubica</name>
    <dbReference type="NCBI Taxonomy" id="856822"/>
    <lineage>
        <taxon>Eukaryota</taxon>
        <taxon>Fungi</taxon>
        <taxon>Dikarya</taxon>
        <taxon>Ascomycota</taxon>
        <taxon>Pezizomycotina</taxon>
        <taxon>Eurotiomycetes</taxon>
        <taxon>Chaetothyriomycetidae</taxon>
        <taxon>Chaetothyriales</taxon>
        <taxon>Herpotrichiellaceae</taxon>
        <taxon>Fonsecaea</taxon>
    </lineage>
</organism>